<feature type="region of interest" description="Disordered" evidence="1">
    <location>
        <begin position="31"/>
        <end position="70"/>
    </location>
</feature>
<dbReference type="EMBL" id="JAUSTP010000009">
    <property type="protein sequence ID" value="MDQ0189618.1"/>
    <property type="molecule type" value="Genomic_DNA"/>
</dbReference>
<dbReference type="SUPFAM" id="SSF53474">
    <property type="entry name" value="alpha/beta-Hydrolases"/>
    <property type="match status" value="1"/>
</dbReference>
<reference evidence="3 4" key="1">
    <citation type="submission" date="2023-07" db="EMBL/GenBank/DDBJ databases">
        <title>Genomic Encyclopedia of Type Strains, Phase IV (KMG-IV): sequencing the most valuable type-strain genomes for metagenomic binning, comparative biology and taxonomic classification.</title>
        <authorList>
            <person name="Goeker M."/>
        </authorList>
    </citation>
    <scope>NUCLEOTIDE SEQUENCE [LARGE SCALE GENOMIC DNA]</scope>
    <source>
        <strain evidence="3 4">DSM 4006</strain>
    </source>
</reference>
<feature type="chain" id="PRO_5047374826" evidence="2">
    <location>
        <begin position="33"/>
        <end position="376"/>
    </location>
</feature>
<dbReference type="Gene3D" id="3.40.50.1820">
    <property type="entry name" value="alpha/beta hydrolase"/>
    <property type="match status" value="1"/>
</dbReference>
<organism evidence="3 4">
    <name type="scientific">Alicyclobacillus cycloheptanicus</name>
    <dbReference type="NCBI Taxonomy" id="1457"/>
    <lineage>
        <taxon>Bacteria</taxon>
        <taxon>Bacillati</taxon>
        <taxon>Bacillota</taxon>
        <taxon>Bacilli</taxon>
        <taxon>Bacillales</taxon>
        <taxon>Alicyclobacillaceae</taxon>
        <taxon>Alicyclobacillus</taxon>
    </lineage>
</organism>
<gene>
    <name evidence="3" type="ORF">J2S03_001463</name>
</gene>
<proteinExistence type="predicted"/>
<accession>A0ABT9XIL8</accession>
<dbReference type="InterPro" id="IPR002918">
    <property type="entry name" value="Lipase_EstA/Esterase_EstB"/>
</dbReference>
<evidence type="ECO:0000256" key="2">
    <source>
        <dbReference type="SAM" id="SignalP"/>
    </source>
</evidence>
<keyword evidence="2" id="KW-0732">Signal</keyword>
<dbReference type="RefSeq" id="WP_274454555.1">
    <property type="nucleotide sequence ID" value="NZ_CP067097.1"/>
</dbReference>
<feature type="signal peptide" evidence="2">
    <location>
        <begin position="1"/>
        <end position="32"/>
    </location>
</feature>
<dbReference type="PANTHER" id="PTHR37574:SF1">
    <property type="entry name" value="LIPASE B"/>
    <property type="match status" value="1"/>
</dbReference>
<evidence type="ECO:0000256" key="1">
    <source>
        <dbReference type="SAM" id="MobiDB-lite"/>
    </source>
</evidence>
<dbReference type="PANTHER" id="PTHR37574">
    <property type="entry name" value="LIPASE B"/>
    <property type="match status" value="1"/>
</dbReference>
<name>A0ABT9XIL8_9BACL</name>
<dbReference type="InterPro" id="IPR029058">
    <property type="entry name" value="AB_hydrolase_fold"/>
</dbReference>
<evidence type="ECO:0000313" key="3">
    <source>
        <dbReference type="EMBL" id="MDQ0189618.1"/>
    </source>
</evidence>
<comment type="caution">
    <text evidence="3">The sequence shown here is derived from an EMBL/GenBank/DDBJ whole genome shotgun (WGS) entry which is preliminary data.</text>
</comment>
<dbReference type="Proteomes" id="UP001232973">
    <property type="component" value="Unassembled WGS sequence"/>
</dbReference>
<sequence length="376" mass="39592">MKQRAASFWGKLVSASLLAVLCMGLADPGLHASTTPSSSTPSRSTPSGSTAAAASSSTSGTAAATGPYAPLDRPGPALTVPVKQLQSSLTCTANVPNARQNPVLLVAGTTMTPDVNFSWNYERAFTQQSIPWCAVTLPNHEMSDIQTAGEYIVYAIRHISALSGRKVDILGYSQGGMAPRWALRFWPDTRKDVDDFVAIDPSNHGTLDADAACTVGCAPAVWQQQTDSHFLQALNSGAETFAGISYTVIYSRADEVVFPNLDAAGSSSLHTGQGAIRNIAVQSICPADVSDHLAMGSIDPVAYALAMDAFTHAGPADPSRISPTVCTSLYMPGVDPSTFLPEYLNYLSTAGTVMATYPHTQSEPPLGAYVYAQPVR</sequence>
<keyword evidence="4" id="KW-1185">Reference proteome</keyword>
<dbReference type="Pfam" id="PF01674">
    <property type="entry name" value="Lipase_2"/>
    <property type="match status" value="1"/>
</dbReference>
<dbReference type="InterPro" id="IPR053228">
    <property type="entry name" value="Stereospecific_Lipase"/>
</dbReference>
<evidence type="ECO:0000313" key="4">
    <source>
        <dbReference type="Proteomes" id="UP001232973"/>
    </source>
</evidence>
<feature type="compositionally biased region" description="Low complexity" evidence="1">
    <location>
        <begin position="32"/>
        <end position="67"/>
    </location>
</feature>
<protein>
    <submittedName>
        <fullName evidence="3">Pimeloyl-ACP methyl ester carboxylesterase</fullName>
    </submittedName>
</protein>